<protein>
    <recommendedName>
        <fullName evidence="4">AP2 domain-containing protein</fullName>
    </recommendedName>
</protein>
<feature type="region of interest" description="Disordered" evidence="1">
    <location>
        <begin position="71"/>
        <end position="91"/>
    </location>
</feature>
<feature type="compositionally biased region" description="Polar residues" evidence="1">
    <location>
        <begin position="80"/>
        <end position="91"/>
    </location>
</feature>
<sequence>MANIPEDVRDLLADSKYGITFPCTSGCQMRFIQDGKDYGGFYAYKGWGGVRAAVEAAISRNIQLRARFNRSSNGRRKLRSTSNPRSNTGVLGVSKNSYYDKRREQAFVRYTASWRIKSKPKSKAFHVKLDACGDHHFHALRTALAFRKAWELQGDQFDPAPFSLWKSKRLYEPGHPPLPQDFWERTK</sequence>
<proteinExistence type="predicted"/>
<dbReference type="Proteomes" id="UP000253647">
    <property type="component" value="Unassembled WGS sequence"/>
</dbReference>
<dbReference type="Gene3D" id="1.20.5.2050">
    <property type="match status" value="1"/>
</dbReference>
<gene>
    <name evidence="2" type="ORF">DET61_11955</name>
</gene>
<evidence type="ECO:0008006" key="4">
    <source>
        <dbReference type="Google" id="ProtNLM"/>
    </source>
</evidence>
<organism evidence="2 3">
    <name type="scientific">Marinobacter nauticus</name>
    <name type="common">Marinobacter hydrocarbonoclasticus</name>
    <name type="synonym">Marinobacter aquaeolei</name>
    <dbReference type="NCBI Taxonomy" id="2743"/>
    <lineage>
        <taxon>Bacteria</taxon>
        <taxon>Pseudomonadati</taxon>
        <taxon>Pseudomonadota</taxon>
        <taxon>Gammaproteobacteria</taxon>
        <taxon>Pseudomonadales</taxon>
        <taxon>Marinobacteraceae</taxon>
        <taxon>Marinobacter</taxon>
    </lineage>
</organism>
<evidence type="ECO:0000313" key="3">
    <source>
        <dbReference type="Proteomes" id="UP000253647"/>
    </source>
</evidence>
<evidence type="ECO:0000256" key="1">
    <source>
        <dbReference type="SAM" id="MobiDB-lite"/>
    </source>
</evidence>
<accession>A0A368X8G9</accession>
<reference evidence="2 3" key="1">
    <citation type="submission" date="2018-07" db="EMBL/GenBank/DDBJ databases">
        <title>Freshwater and sediment microbial communities from various areas in North America, analyzing microbe dynamics in response to fracking.</title>
        <authorList>
            <person name="Lamendella R."/>
        </authorList>
    </citation>
    <scope>NUCLEOTIDE SEQUENCE [LARGE SCALE GENOMIC DNA]</scope>
    <source>
        <strain evidence="2 3">105B</strain>
    </source>
</reference>
<dbReference type="RefSeq" id="WP_114435321.1">
    <property type="nucleotide sequence ID" value="NZ_QPJI01000019.1"/>
</dbReference>
<comment type="caution">
    <text evidence="2">The sequence shown here is derived from an EMBL/GenBank/DDBJ whole genome shotgun (WGS) entry which is preliminary data.</text>
</comment>
<dbReference type="AlphaFoldDB" id="A0A368X8G9"/>
<evidence type="ECO:0000313" key="2">
    <source>
        <dbReference type="EMBL" id="RCW63288.1"/>
    </source>
</evidence>
<dbReference type="EMBL" id="QPJI01000019">
    <property type="protein sequence ID" value="RCW63288.1"/>
    <property type="molecule type" value="Genomic_DNA"/>
</dbReference>
<name>A0A368X8G9_MARNT</name>